<organism evidence="2 3">
    <name type="scientific">Pseudoduganella rivuli</name>
    <dbReference type="NCBI Taxonomy" id="2666085"/>
    <lineage>
        <taxon>Bacteria</taxon>
        <taxon>Pseudomonadati</taxon>
        <taxon>Pseudomonadota</taxon>
        <taxon>Betaproteobacteria</taxon>
        <taxon>Burkholderiales</taxon>
        <taxon>Oxalobacteraceae</taxon>
        <taxon>Telluria group</taxon>
        <taxon>Pseudoduganella</taxon>
    </lineage>
</organism>
<feature type="domain" description="HTH marR-type" evidence="1">
    <location>
        <begin position="15"/>
        <end position="150"/>
    </location>
</feature>
<dbReference type="SMART" id="SM00347">
    <property type="entry name" value="HTH_MARR"/>
    <property type="match status" value="1"/>
</dbReference>
<dbReference type="GO" id="GO:0003700">
    <property type="term" value="F:DNA-binding transcription factor activity"/>
    <property type="evidence" value="ECO:0007669"/>
    <property type="project" value="InterPro"/>
</dbReference>
<protein>
    <submittedName>
        <fullName evidence="2">MarR family transcriptional regulator</fullName>
    </submittedName>
</protein>
<dbReference type="PANTHER" id="PTHR33164:SF57">
    <property type="entry name" value="MARR-FAMILY TRANSCRIPTIONAL REGULATOR"/>
    <property type="match status" value="1"/>
</dbReference>
<proteinExistence type="predicted"/>
<evidence type="ECO:0000259" key="1">
    <source>
        <dbReference type="PROSITE" id="PS50995"/>
    </source>
</evidence>
<evidence type="ECO:0000313" key="3">
    <source>
        <dbReference type="Proteomes" id="UP000446768"/>
    </source>
</evidence>
<comment type="caution">
    <text evidence="2">The sequence shown here is derived from an EMBL/GenBank/DDBJ whole genome shotgun (WGS) entry which is preliminary data.</text>
</comment>
<gene>
    <name evidence="2" type="ORF">GJ700_19825</name>
</gene>
<evidence type="ECO:0000313" key="2">
    <source>
        <dbReference type="EMBL" id="MRV73961.1"/>
    </source>
</evidence>
<dbReference type="Proteomes" id="UP000446768">
    <property type="component" value="Unassembled WGS sequence"/>
</dbReference>
<keyword evidence="3" id="KW-1185">Reference proteome</keyword>
<reference evidence="2 3" key="1">
    <citation type="submission" date="2019-11" db="EMBL/GenBank/DDBJ databases">
        <title>Novel species isolated from a subtropical stream in China.</title>
        <authorList>
            <person name="Lu H."/>
        </authorList>
    </citation>
    <scope>NUCLEOTIDE SEQUENCE [LARGE SCALE GENOMIC DNA]</scope>
    <source>
        <strain evidence="2 3">FT92W</strain>
    </source>
</reference>
<dbReference type="EMBL" id="WKJJ01000012">
    <property type="protein sequence ID" value="MRV73961.1"/>
    <property type="molecule type" value="Genomic_DNA"/>
</dbReference>
<accession>A0A7X2IQ35</accession>
<dbReference type="Pfam" id="PF12802">
    <property type="entry name" value="MarR_2"/>
    <property type="match status" value="1"/>
</dbReference>
<sequence length="154" mass="16307">MEELSNTPEPADDSALDFCLRLARAQAAVVRRLDAALGGHFGISFGDFQLLHHLARAPGGRLRRVDLAERQGLTASGVTRSLLPLEKTGLVGRQPDPRDARVGFAVITPAGHTTLDNAMVTAREVSADLLRHAPPDQLQAVSAVLGLVAGATFI</sequence>
<dbReference type="AlphaFoldDB" id="A0A7X2IQ35"/>
<dbReference type="InterPro" id="IPR036388">
    <property type="entry name" value="WH-like_DNA-bd_sf"/>
</dbReference>
<dbReference type="Gene3D" id="1.10.10.10">
    <property type="entry name" value="Winged helix-like DNA-binding domain superfamily/Winged helix DNA-binding domain"/>
    <property type="match status" value="1"/>
</dbReference>
<dbReference type="PANTHER" id="PTHR33164">
    <property type="entry name" value="TRANSCRIPTIONAL REGULATOR, MARR FAMILY"/>
    <property type="match status" value="1"/>
</dbReference>
<dbReference type="GO" id="GO:0006950">
    <property type="term" value="P:response to stress"/>
    <property type="evidence" value="ECO:0007669"/>
    <property type="project" value="TreeGrafter"/>
</dbReference>
<dbReference type="InterPro" id="IPR036390">
    <property type="entry name" value="WH_DNA-bd_sf"/>
</dbReference>
<dbReference type="PROSITE" id="PS50995">
    <property type="entry name" value="HTH_MARR_2"/>
    <property type="match status" value="1"/>
</dbReference>
<dbReference type="SUPFAM" id="SSF46785">
    <property type="entry name" value="Winged helix' DNA-binding domain"/>
    <property type="match status" value="1"/>
</dbReference>
<dbReference type="InterPro" id="IPR000835">
    <property type="entry name" value="HTH_MarR-typ"/>
</dbReference>
<name>A0A7X2IQ35_9BURK</name>
<dbReference type="InterPro" id="IPR039422">
    <property type="entry name" value="MarR/SlyA-like"/>
</dbReference>
<dbReference type="RefSeq" id="WP_154377050.1">
    <property type="nucleotide sequence ID" value="NZ_WKJJ01000012.1"/>
</dbReference>